<accession>A0A8T2KHR0</accession>
<sequence length="82" mass="9086">MTLRCPGRFVNGSFLALPIGKSCRQHFASSKTPGTDSKTRPERGTVCQKVALIDVFSLVSTMLQLSIIFKTKTPLKEELQMI</sequence>
<evidence type="ECO:0000313" key="2">
    <source>
        <dbReference type="Proteomes" id="UP000812440"/>
    </source>
</evidence>
<proteinExistence type="predicted"/>
<name>A0A8T2KHR0_9PIPI</name>
<comment type="caution">
    <text evidence="1">The sequence shown here is derived from an EMBL/GenBank/DDBJ whole genome shotgun (WGS) entry which is preliminary data.</text>
</comment>
<dbReference type="EMBL" id="JAACNH010000001">
    <property type="protein sequence ID" value="KAG8455070.1"/>
    <property type="molecule type" value="Genomic_DNA"/>
</dbReference>
<dbReference type="AlphaFoldDB" id="A0A8T2KHR0"/>
<protein>
    <submittedName>
        <fullName evidence="1">Uncharacterized protein</fullName>
    </submittedName>
</protein>
<gene>
    <name evidence="1" type="ORF">GDO86_001334</name>
</gene>
<keyword evidence="2" id="KW-1185">Reference proteome</keyword>
<evidence type="ECO:0000313" key="1">
    <source>
        <dbReference type="EMBL" id="KAG8455070.1"/>
    </source>
</evidence>
<organism evidence="1 2">
    <name type="scientific">Hymenochirus boettgeri</name>
    <name type="common">Congo dwarf clawed frog</name>
    <dbReference type="NCBI Taxonomy" id="247094"/>
    <lineage>
        <taxon>Eukaryota</taxon>
        <taxon>Metazoa</taxon>
        <taxon>Chordata</taxon>
        <taxon>Craniata</taxon>
        <taxon>Vertebrata</taxon>
        <taxon>Euteleostomi</taxon>
        <taxon>Amphibia</taxon>
        <taxon>Batrachia</taxon>
        <taxon>Anura</taxon>
        <taxon>Pipoidea</taxon>
        <taxon>Pipidae</taxon>
        <taxon>Pipinae</taxon>
        <taxon>Hymenochirus</taxon>
    </lineage>
</organism>
<dbReference type="Proteomes" id="UP000812440">
    <property type="component" value="Chromosome 1"/>
</dbReference>
<reference evidence="1" key="1">
    <citation type="thesis" date="2020" institute="ProQuest LLC" country="789 East Eisenhower Parkway, Ann Arbor, MI, USA">
        <title>Comparative Genomics and Chromosome Evolution.</title>
        <authorList>
            <person name="Mudd A.B."/>
        </authorList>
    </citation>
    <scope>NUCLEOTIDE SEQUENCE</scope>
    <source>
        <strain evidence="1">Female2</strain>
        <tissue evidence="1">Blood</tissue>
    </source>
</reference>